<dbReference type="AlphaFoldDB" id="A0A9D1DB25"/>
<evidence type="ECO:0000313" key="9">
    <source>
        <dbReference type="EMBL" id="HIR39797.1"/>
    </source>
</evidence>
<dbReference type="Gene3D" id="3.30.70.20">
    <property type="match status" value="1"/>
</dbReference>
<proteinExistence type="predicted"/>
<comment type="caution">
    <text evidence="9">The sequence shown here is derived from an EMBL/GenBank/DDBJ whole genome shotgun (WGS) entry which is preliminary data.</text>
</comment>
<evidence type="ECO:0000256" key="3">
    <source>
        <dbReference type="ARBA" id="ARBA00013529"/>
    </source>
</evidence>
<reference evidence="9" key="2">
    <citation type="journal article" date="2021" name="PeerJ">
        <title>Extensive microbial diversity within the chicken gut microbiome revealed by metagenomics and culture.</title>
        <authorList>
            <person name="Gilroy R."/>
            <person name="Ravi A."/>
            <person name="Getino M."/>
            <person name="Pursley I."/>
            <person name="Horton D.L."/>
            <person name="Alikhan N.F."/>
            <person name="Baker D."/>
            <person name="Gharbi K."/>
            <person name="Hall N."/>
            <person name="Watson M."/>
            <person name="Adriaenssens E.M."/>
            <person name="Foster-Nyarko E."/>
            <person name="Jarju S."/>
            <person name="Secka A."/>
            <person name="Antonio M."/>
            <person name="Oren A."/>
            <person name="Chaudhuri R.R."/>
            <person name="La Ragione R."/>
            <person name="Hildebrand F."/>
            <person name="Pallen M.J."/>
        </authorList>
    </citation>
    <scope>NUCLEOTIDE SEQUENCE</scope>
    <source>
        <strain evidence="9">ChiW25-3613</strain>
    </source>
</reference>
<evidence type="ECO:0000256" key="5">
    <source>
        <dbReference type="ARBA" id="ARBA00022723"/>
    </source>
</evidence>
<dbReference type="InterPro" id="IPR011576">
    <property type="entry name" value="Pyridox_Oxase_N"/>
</dbReference>
<gene>
    <name evidence="9" type="ORF">IAB90_05380</name>
</gene>
<reference evidence="9" key="1">
    <citation type="submission" date="2020-10" db="EMBL/GenBank/DDBJ databases">
        <authorList>
            <person name="Gilroy R."/>
        </authorList>
    </citation>
    <scope>NUCLEOTIDE SEQUENCE</scope>
    <source>
        <strain evidence="9">ChiW25-3613</strain>
    </source>
</reference>
<comment type="cofactor">
    <cofactor evidence="1">
        <name>[4Fe-4S] cluster</name>
        <dbReference type="ChEBI" id="CHEBI:49883"/>
    </cofactor>
</comment>
<evidence type="ECO:0000313" key="10">
    <source>
        <dbReference type="Proteomes" id="UP000824179"/>
    </source>
</evidence>
<dbReference type="InterPro" id="IPR050157">
    <property type="entry name" value="PSI_iron-sulfur_center"/>
</dbReference>
<dbReference type="SUPFAM" id="SSF54862">
    <property type="entry name" value="4Fe-4S ferredoxins"/>
    <property type="match status" value="1"/>
</dbReference>
<dbReference type="EMBL" id="DVHB01000091">
    <property type="protein sequence ID" value="HIR39797.1"/>
    <property type="molecule type" value="Genomic_DNA"/>
</dbReference>
<accession>A0A9D1DB25</accession>
<dbReference type="PROSITE" id="PS00198">
    <property type="entry name" value="4FE4S_FER_1"/>
    <property type="match status" value="2"/>
</dbReference>
<evidence type="ECO:0000259" key="8">
    <source>
        <dbReference type="PROSITE" id="PS51379"/>
    </source>
</evidence>
<dbReference type="PANTHER" id="PTHR24960">
    <property type="entry name" value="PHOTOSYSTEM I IRON-SULFUR CENTER-RELATED"/>
    <property type="match status" value="1"/>
</dbReference>
<dbReference type="InterPro" id="IPR012349">
    <property type="entry name" value="Split_barrel_FMN-bd"/>
</dbReference>
<dbReference type="PANTHER" id="PTHR24960:SF79">
    <property type="entry name" value="PHOTOSYSTEM I IRON-SULFUR CENTER"/>
    <property type="match status" value="1"/>
</dbReference>
<dbReference type="PROSITE" id="PS51379">
    <property type="entry name" value="4FE4S_FER_2"/>
    <property type="match status" value="2"/>
</dbReference>
<evidence type="ECO:0000256" key="1">
    <source>
        <dbReference type="ARBA" id="ARBA00001966"/>
    </source>
</evidence>
<protein>
    <recommendedName>
        <fullName evidence="3">Ferredoxin</fullName>
    </recommendedName>
</protein>
<dbReference type="SUPFAM" id="SSF50475">
    <property type="entry name" value="FMN-binding split barrel"/>
    <property type="match status" value="1"/>
</dbReference>
<dbReference type="GO" id="GO:0051539">
    <property type="term" value="F:4 iron, 4 sulfur cluster binding"/>
    <property type="evidence" value="ECO:0007669"/>
    <property type="project" value="UniProtKB-KW"/>
</dbReference>
<evidence type="ECO:0000256" key="4">
    <source>
        <dbReference type="ARBA" id="ARBA00022485"/>
    </source>
</evidence>
<sequence>MEVLKIFEFLRDEIHTVVMATAGEDGNPVTCAIDIMDCDAGGLYFLTARGKNFYSRLKARPQLSLTGIAGDSTLTRVAVSVSGRAEELGWEGLSRLLDKNAYMYKIYPTELSRRALCVFKLYNGSGEVFDLTKTPVERFSFSFGGLGKGGGYIINEKCSLCGRCLEVCPQNCISLGSMTAKIAQNNCLRCGNCMAVCPAGAVKRQ</sequence>
<dbReference type="GO" id="GO:0046872">
    <property type="term" value="F:metal ion binding"/>
    <property type="evidence" value="ECO:0007669"/>
    <property type="project" value="UniProtKB-KW"/>
</dbReference>
<name>A0A9D1DB25_9FIRM</name>
<evidence type="ECO:0000256" key="7">
    <source>
        <dbReference type="ARBA" id="ARBA00023014"/>
    </source>
</evidence>
<keyword evidence="5" id="KW-0479">Metal-binding</keyword>
<dbReference type="InterPro" id="IPR017896">
    <property type="entry name" value="4Fe4S_Fe-S-bd"/>
</dbReference>
<dbReference type="InterPro" id="IPR017900">
    <property type="entry name" value="4Fe4S_Fe_S_CS"/>
</dbReference>
<evidence type="ECO:0000256" key="2">
    <source>
        <dbReference type="ARBA" id="ARBA00003532"/>
    </source>
</evidence>
<dbReference type="Proteomes" id="UP000824179">
    <property type="component" value="Unassembled WGS sequence"/>
</dbReference>
<comment type="function">
    <text evidence="2">Ferredoxins are iron-sulfur proteins that transfer electrons in a wide variety of metabolic reactions.</text>
</comment>
<feature type="domain" description="4Fe-4S ferredoxin-type" evidence="8">
    <location>
        <begin position="178"/>
        <end position="205"/>
    </location>
</feature>
<organism evidence="9 10">
    <name type="scientific">Candidatus Coproplasma stercoripullorum</name>
    <dbReference type="NCBI Taxonomy" id="2840751"/>
    <lineage>
        <taxon>Bacteria</taxon>
        <taxon>Bacillati</taxon>
        <taxon>Bacillota</taxon>
        <taxon>Clostridia</taxon>
        <taxon>Eubacteriales</taxon>
        <taxon>Candidatus Coproplasma</taxon>
    </lineage>
</organism>
<dbReference type="Gene3D" id="2.30.110.10">
    <property type="entry name" value="Electron Transport, Fmn-binding Protein, Chain A"/>
    <property type="match status" value="1"/>
</dbReference>
<feature type="domain" description="4Fe-4S ferredoxin-type" evidence="8">
    <location>
        <begin position="150"/>
        <end position="177"/>
    </location>
</feature>
<evidence type="ECO:0000256" key="6">
    <source>
        <dbReference type="ARBA" id="ARBA00023004"/>
    </source>
</evidence>
<keyword evidence="7" id="KW-0411">Iron-sulfur</keyword>
<keyword evidence="6" id="KW-0408">Iron</keyword>
<keyword evidence="4" id="KW-0004">4Fe-4S</keyword>
<dbReference type="Pfam" id="PF12838">
    <property type="entry name" value="Fer4_7"/>
    <property type="match status" value="1"/>
</dbReference>
<dbReference type="Pfam" id="PF01243">
    <property type="entry name" value="PNPOx_N"/>
    <property type="match status" value="1"/>
</dbReference>